<protein>
    <submittedName>
        <fullName evidence="1">Uncharacterized protein</fullName>
    </submittedName>
</protein>
<dbReference type="AlphaFoldDB" id="A0AAJ4VIV8"/>
<evidence type="ECO:0000313" key="2">
    <source>
        <dbReference type="Proteomes" id="UP000274792"/>
    </source>
</evidence>
<reference evidence="1 2" key="1">
    <citation type="submission" date="2018-10" db="EMBL/GenBank/DDBJ databases">
        <title>A collection Staphylococci species genome sequencing.</title>
        <authorList>
            <person name="Cole K."/>
        </authorList>
    </citation>
    <scope>NUCLEOTIDE SEQUENCE [LARGE SCALE GENOMIC DNA]</scope>
    <source>
        <strain evidence="2">NCTC 12218</strain>
    </source>
</reference>
<proteinExistence type="predicted"/>
<organism evidence="1 2">
    <name type="scientific">Mammaliicoccus sciuri</name>
    <name type="common">Staphylococcus sciuri</name>
    <dbReference type="NCBI Taxonomy" id="1296"/>
    <lineage>
        <taxon>Bacteria</taxon>
        <taxon>Bacillati</taxon>
        <taxon>Bacillota</taxon>
        <taxon>Bacilli</taxon>
        <taxon>Bacillales</taxon>
        <taxon>Staphylococcaceae</taxon>
        <taxon>Mammaliicoccus</taxon>
    </lineage>
</organism>
<sequence length="95" mass="11039">MELDSPYSINYLPIEKQEQLILWCSNLKPIKSFNQKYSSYGLKHLFEQSEHGFYITNGQLKAALIMTGFKIENIDLLNWHFNISENSVKGLKIAN</sequence>
<name>A0AAJ4VIV8_MAMSC</name>
<gene>
    <name evidence="1" type="ORF">CD117_02965</name>
</gene>
<dbReference type="EMBL" id="RXWV01000019">
    <property type="protein sequence ID" value="RTX74534.1"/>
    <property type="molecule type" value="Genomic_DNA"/>
</dbReference>
<evidence type="ECO:0000313" key="1">
    <source>
        <dbReference type="EMBL" id="RTX74534.1"/>
    </source>
</evidence>
<dbReference type="Proteomes" id="UP000274792">
    <property type="component" value="Unassembled WGS sequence"/>
</dbReference>
<comment type="caution">
    <text evidence="1">The sequence shown here is derived from an EMBL/GenBank/DDBJ whole genome shotgun (WGS) entry which is preliminary data.</text>
</comment>
<accession>A0AAJ4VIV8</accession>